<accession>A0A0P1BKV8</accession>
<name>A0A0P1BKV8_9BASI</name>
<evidence type="ECO:0000313" key="1">
    <source>
        <dbReference type="EMBL" id="CEH16800.1"/>
    </source>
</evidence>
<proteinExistence type="predicted"/>
<dbReference type="EMBL" id="CCYA01000391">
    <property type="protein sequence ID" value="CEH16800.1"/>
    <property type="molecule type" value="Genomic_DNA"/>
</dbReference>
<evidence type="ECO:0000313" key="2">
    <source>
        <dbReference type="Proteomes" id="UP000054845"/>
    </source>
</evidence>
<sequence>MRHGGRCQSSGLMVRERFDMKRHRVGMTASASAYLPTLFGRTGGDHNAHDMPANLNCDSGALAVTTSPAVQTFEEGIWVDSAEVSLPLRCVCCACMQRSSLDALHPRAHLTVVAWARGPALCSP</sequence>
<organism evidence="1 2">
    <name type="scientific">Ceraceosorus bombacis</name>
    <dbReference type="NCBI Taxonomy" id="401625"/>
    <lineage>
        <taxon>Eukaryota</taxon>
        <taxon>Fungi</taxon>
        <taxon>Dikarya</taxon>
        <taxon>Basidiomycota</taxon>
        <taxon>Ustilaginomycotina</taxon>
        <taxon>Exobasidiomycetes</taxon>
        <taxon>Ceraceosorales</taxon>
        <taxon>Ceraceosoraceae</taxon>
        <taxon>Ceraceosorus</taxon>
    </lineage>
</organism>
<protein>
    <submittedName>
        <fullName evidence="1">Uncharacterized protein</fullName>
    </submittedName>
</protein>
<dbReference type="Proteomes" id="UP000054845">
    <property type="component" value="Unassembled WGS sequence"/>
</dbReference>
<keyword evidence="2" id="KW-1185">Reference proteome</keyword>
<dbReference type="AlphaFoldDB" id="A0A0P1BKV8"/>
<reference evidence="1 2" key="1">
    <citation type="submission" date="2014-09" db="EMBL/GenBank/DDBJ databases">
        <authorList>
            <person name="Magalhaes I.L.F."/>
            <person name="Oliveira U."/>
            <person name="Santos F.R."/>
            <person name="Vidigal T.H.D.A."/>
            <person name="Brescovit A.D."/>
            <person name="Santos A.J."/>
        </authorList>
    </citation>
    <scope>NUCLEOTIDE SEQUENCE [LARGE SCALE GENOMIC DNA]</scope>
</reference>